<feature type="coiled-coil region" evidence="2">
    <location>
        <begin position="5"/>
        <end position="32"/>
    </location>
</feature>
<dbReference type="PATRIC" id="fig|1769779.3.peg.2707"/>
<dbReference type="EMBL" id="CP014143">
    <property type="protein sequence ID" value="AOS98109.1"/>
    <property type="molecule type" value="Genomic_DNA"/>
</dbReference>
<evidence type="ECO:0000256" key="2">
    <source>
        <dbReference type="SAM" id="Coils"/>
    </source>
</evidence>
<comment type="similarity">
    <text evidence="1">Belongs to the SlyX family.</text>
</comment>
<sequence length="75" mass="8690">MSSEVEELNRRVEELESRLAFQEDTLAQLNDVIAKQDTSIRWLVGRLKELGEKYQDLSFEVQGGQKPGEEKPPHY</sequence>
<proteinExistence type="inferred from homology"/>
<dbReference type="HAMAP" id="MF_00715">
    <property type="entry name" value="SlyX"/>
    <property type="match status" value="1"/>
</dbReference>
<dbReference type="OrthoDB" id="8606883at2"/>
<reference evidence="4" key="1">
    <citation type="submission" date="2016-01" db="EMBL/GenBank/DDBJ databases">
        <title>Complete genome sequence of Microbulbifer sp. CCB-MM1, a halophile isolated from Matang Mangrove Forest, Perak.</title>
        <authorList>
            <person name="Moh T.H."/>
            <person name="Dinesh B."/>
            <person name="Lau N.-S."/>
            <person name="Go F."/>
            <person name="Alexander Chong S.-C."/>
        </authorList>
    </citation>
    <scope>NUCLEOTIDE SEQUENCE [LARGE SCALE GENOMIC DNA]</scope>
    <source>
        <strain evidence="4">CCB-MM1</strain>
    </source>
</reference>
<evidence type="ECO:0000313" key="4">
    <source>
        <dbReference type="Proteomes" id="UP000095672"/>
    </source>
</evidence>
<gene>
    <name evidence="1" type="primary">slyX</name>
    <name evidence="3" type="ORF">AUP74_02714</name>
</gene>
<keyword evidence="4" id="KW-1185">Reference proteome</keyword>
<organism evidence="3 4">
    <name type="scientific">Microbulbifer aggregans</name>
    <dbReference type="NCBI Taxonomy" id="1769779"/>
    <lineage>
        <taxon>Bacteria</taxon>
        <taxon>Pseudomonadati</taxon>
        <taxon>Pseudomonadota</taxon>
        <taxon>Gammaproteobacteria</taxon>
        <taxon>Cellvibrionales</taxon>
        <taxon>Microbulbiferaceae</taxon>
        <taxon>Microbulbifer</taxon>
    </lineage>
</organism>
<dbReference type="PANTHER" id="PTHR36508">
    <property type="entry name" value="PROTEIN SLYX"/>
    <property type="match status" value="1"/>
</dbReference>
<protein>
    <recommendedName>
        <fullName evidence="1">Protein SlyX homolog</fullName>
    </recommendedName>
</protein>
<keyword evidence="2" id="KW-0175">Coiled coil</keyword>
<evidence type="ECO:0000256" key="1">
    <source>
        <dbReference type="HAMAP-Rule" id="MF_00715"/>
    </source>
</evidence>
<dbReference type="KEGG" id="micc:AUP74_02714"/>
<dbReference type="InterPro" id="IPR007236">
    <property type="entry name" value="SlyX"/>
</dbReference>
<dbReference type="RefSeq" id="WP_069948025.1">
    <property type="nucleotide sequence ID" value="NZ_CP014143.1"/>
</dbReference>
<name>A0A1C9WAB8_9GAMM</name>
<dbReference type="Pfam" id="PF04102">
    <property type="entry name" value="SlyX"/>
    <property type="match status" value="1"/>
</dbReference>
<dbReference type="STRING" id="1769779.AUP74_02714"/>
<accession>A0A1C9WAB8</accession>
<dbReference type="Proteomes" id="UP000095672">
    <property type="component" value="Chromosome"/>
</dbReference>
<dbReference type="Gene3D" id="1.20.5.300">
    <property type="match status" value="1"/>
</dbReference>
<evidence type="ECO:0000313" key="3">
    <source>
        <dbReference type="EMBL" id="AOS98109.1"/>
    </source>
</evidence>
<dbReference type="AlphaFoldDB" id="A0A1C9WAB8"/>
<dbReference type="PANTHER" id="PTHR36508:SF1">
    <property type="entry name" value="PROTEIN SLYX"/>
    <property type="match status" value="1"/>
</dbReference>